<sequence>CQYNFLHAVKDITEKNNAILIFDEIVTGFRHGNTGAQGYFNVMPDLTCIGKAVANGLPLSVVFGSEEIMRKFPEIFFSLTSAGEALSLAAAKAVLELIKKIDVSKHLNQVGGIVLDGLKKLIIKYELEDVMIAMGYPCYNRYFFKDNEGMRLNSLQLMELWTQEIAKRGILSCETHIMNYSHTNEMANETLNVYDEVLNLIKKKRI</sequence>
<evidence type="ECO:0008006" key="4">
    <source>
        <dbReference type="Google" id="ProtNLM"/>
    </source>
</evidence>
<dbReference type="InterPro" id="IPR049704">
    <property type="entry name" value="Aminotrans_3_PPA_site"/>
</dbReference>
<dbReference type="AlphaFoldDB" id="A0A382WAX1"/>
<evidence type="ECO:0000313" key="3">
    <source>
        <dbReference type="EMBL" id="SVD56006.1"/>
    </source>
</evidence>
<dbReference type="Pfam" id="PF00202">
    <property type="entry name" value="Aminotran_3"/>
    <property type="match status" value="1"/>
</dbReference>
<dbReference type="SUPFAM" id="SSF53383">
    <property type="entry name" value="PLP-dependent transferases"/>
    <property type="match status" value="1"/>
</dbReference>
<dbReference type="InterPro" id="IPR015422">
    <property type="entry name" value="PyrdxlP-dep_Trfase_small"/>
</dbReference>
<evidence type="ECO:0000256" key="2">
    <source>
        <dbReference type="ARBA" id="ARBA00022898"/>
    </source>
</evidence>
<feature type="non-terminal residue" evidence="3">
    <location>
        <position position="1"/>
    </location>
</feature>
<keyword evidence="2" id="KW-0663">Pyridoxal phosphate</keyword>
<dbReference type="PANTHER" id="PTHR43713:SF3">
    <property type="entry name" value="GLUTAMATE-1-SEMIALDEHYDE 2,1-AMINOMUTASE 1, CHLOROPLASTIC-RELATED"/>
    <property type="match status" value="1"/>
</dbReference>
<dbReference type="GO" id="GO:0008483">
    <property type="term" value="F:transaminase activity"/>
    <property type="evidence" value="ECO:0007669"/>
    <property type="project" value="InterPro"/>
</dbReference>
<gene>
    <name evidence="3" type="ORF">METZ01_LOCUS408860</name>
</gene>
<dbReference type="PANTHER" id="PTHR43713">
    <property type="entry name" value="GLUTAMATE-1-SEMIALDEHYDE 2,1-AMINOMUTASE"/>
    <property type="match status" value="1"/>
</dbReference>
<dbReference type="EMBL" id="UINC01158452">
    <property type="protein sequence ID" value="SVD56006.1"/>
    <property type="molecule type" value="Genomic_DNA"/>
</dbReference>
<comment type="cofactor">
    <cofactor evidence="1">
        <name>pyridoxal 5'-phosphate</name>
        <dbReference type="ChEBI" id="CHEBI:597326"/>
    </cofactor>
</comment>
<dbReference type="InterPro" id="IPR015421">
    <property type="entry name" value="PyrdxlP-dep_Trfase_major"/>
</dbReference>
<proteinExistence type="predicted"/>
<dbReference type="InterPro" id="IPR015424">
    <property type="entry name" value="PyrdxlP-dep_Trfase"/>
</dbReference>
<organism evidence="3">
    <name type="scientific">marine metagenome</name>
    <dbReference type="NCBI Taxonomy" id="408172"/>
    <lineage>
        <taxon>unclassified sequences</taxon>
        <taxon>metagenomes</taxon>
        <taxon>ecological metagenomes</taxon>
    </lineage>
</organism>
<dbReference type="PROSITE" id="PS00600">
    <property type="entry name" value="AA_TRANSFER_CLASS_3"/>
    <property type="match status" value="1"/>
</dbReference>
<evidence type="ECO:0000256" key="1">
    <source>
        <dbReference type="ARBA" id="ARBA00001933"/>
    </source>
</evidence>
<dbReference type="GO" id="GO:0030170">
    <property type="term" value="F:pyridoxal phosphate binding"/>
    <property type="evidence" value="ECO:0007669"/>
    <property type="project" value="InterPro"/>
</dbReference>
<accession>A0A382WAX1</accession>
<protein>
    <recommendedName>
        <fullName evidence="4">Aminotransferase class III-fold pyridoxal phosphate-dependent enzyme</fullName>
    </recommendedName>
</protein>
<reference evidence="3" key="1">
    <citation type="submission" date="2018-05" db="EMBL/GenBank/DDBJ databases">
        <authorList>
            <person name="Lanie J.A."/>
            <person name="Ng W.-L."/>
            <person name="Kazmierczak K.M."/>
            <person name="Andrzejewski T.M."/>
            <person name="Davidsen T.M."/>
            <person name="Wayne K.J."/>
            <person name="Tettelin H."/>
            <person name="Glass J.I."/>
            <person name="Rusch D."/>
            <person name="Podicherti R."/>
            <person name="Tsui H.-C.T."/>
            <person name="Winkler M.E."/>
        </authorList>
    </citation>
    <scope>NUCLEOTIDE SEQUENCE</scope>
</reference>
<dbReference type="InterPro" id="IPR005814">
    <property type="entry name" value="Aminotrans_3"/>
</dbReference>
<name>A0A382WAX1_9ZZZZ</name>
<dbReference type="Gene3D" id="3.40.640.10">
    <property type="entry name" value="Type I PLP-dependent aspartate aminotransferase-like (Major domain)"/>
    <property type="match status" value="1"/>
</dbReference>
<dbReference type="Gene3D" id="3.90.1150.10">
    <property type="entry name" value="Aspartate Aminotransferase, domain 1"/>
    <property type="match status" value="1"/>
</dbReference>